<dbReference type="OrthoDB" id="2581585at2759"/>
<dbReference type="GO" id="GO:0005829">
    <property type="term" value="C:cytosol"/>
    <property type="evidence" value="ECO:0007669"/>
    <property type="project" value="TreeGrafter"/>
</dbReference>
<dbReference type="EMBL" id="MCFC01000016">
    <property type="protein sequence ID" value="ORY31215.1"/>
    <property type="molecule type" value="Genomic_DNA"/>
</dbReference>
<sequence>MAYIQLVTIHAKPGSASKIVDHLKKIRVESLNDEPGTKIYETAQDPNDENLIVIWEEYDSEAARDEHRKGKAYGCTSLIQGS</sequence>
<reference evidence="2 3" key="1">
    <citation type="submission" date="2016-07" db="EMBL/GenBank/DDBJ databases">
        <title>Pervasive Adenine N6-methylation of Active Genes in Fungi.</title>
        <authorList>
            <consortium name="DOE Joint Genome Institute"/>
            <person name="Mondo S.J."/>
            <person name="Dannebaum R.O."/>
            <person name="Kuo R.C."/>
            <person name="Labutti K."/>
            <person name="Haridas S."/>
            <person name="Kuo A."/>
            <person name="Salamov A."/>
            <person name="Ahrendt S.R."/>
            <person name="Lipzen A."/>
            <person name="Sullivan W."/>
            <person name="Andreopoulos W.B."/>
            <person name="Clum A."/>
            <person name="Lindquist E."/>
            <person name="Daum C."/>
            <person name="Ramamoorthy G.K."/>
            <person name="Gryganskyi A."/>
            <person name="Culley D."/>
            <person name="Magnuson J.K."/>
            <person name="James T.Y."/>
            <person name="O'Malley M.A."/>
            <person name="Stajich J.E."/>
            <person name="Spatafora J.W."/>
            <person name="Visel A."/>
            <person name="Grigoriev I.V."/>
        </authorList>
    </citation>
    <scope>NUCLEOTIDE SEQUENCE [LARGE SCALE GENOMIC DNA]</scope>
    <source>
        <strain evidence="2 3">68-887.2</strain>
    </source>
</reference>
<dbReference type="InterPro" id="IPR050744">
    <property type="entry name" value="AI-2_Isomerase_LsrG"/>
</dbReference>
<dbReference type="Gene3D" id="3.30.70.100">
    <property type="match status" value="1"/>
</dbReference>
<organism evidence="2 3">
    <name type="scientific">Naematelia encephala</name>
    <dbReference type="NCBI Taxonomy" id="71784"/>
    <lineage>
        <taxon>Eukaryota</taxon>
        <taxon>Fungi</taxon>
        <taxon>Dikarya</taxon>
        <taxon>Basidiomycota</taxon>
        <taxon>Agaricomycotina</taxon>
        <taxon>Tremellomycetes</taxon>
        <taxon>Tremellales</taxon>
        <taxon>Naemateliaceae</taxon>
        <taxon>Naematelia</taxon>
    </lineage>
</organism>
<dbReference type="PANTHER" id="PTHR33336:SF3">
    <property type="entry name" value="ABM DOMAIN-CONTAINING PROTEIN"/>
    <property type="match status" value="1"/>
</dbReference>
<proteinExistence type="predicted"/>
<dbReference type="GO" id="GO:0016491">
    <property type="term" value="F:oxidoreductase activity"/>
    <property type="evidence" value="ECO:0007669"/>
    <property type="project" value="TreeGrafter"/>
</dbReference>
<gene>
    <name evidence="2" type="ORF">BCR39DRAFT_526956</name>
</gene>
<dbReference type="SUPFAM" id="SSF54909">
    <property type="entry name" value="Dimeric alpha+beta barrel"/>
    <property type="match status" value="1"/>
</dbReference>
<protein>
    <recommendedName>
        <fullName evidence="1">ABM domain-containing protein</fullName>
    </recommendedName>
</protein>
<dbReference type="PANTHER" id="PTHR33336">
    <property type="entry name" value="QUINOL MONOOXYGENASE YGIN-RELATED"/>
    <property type="match status" value="1"/>
</dbReference>
<dbReference type="InterPro" id="IPR007138">
    <property type="entry name" value="ABM_dom"/>
</dbReference>
<keyword evidence="3" id="KW-1185">Reference proteome</keyword>
<dbReference type="Proteomes" id="UP000193986">
    <property type="component" value="Unassembled WGS sequence"/>
</dbReference>
<dbReference type="PROSITE" id="PS51725">
    <property type="entry name" value="ABM"/>
    <property type="match status" value="1"/>
</dbReference>
<comment type="caution">
    <text evidence="2">The sequence shown here is derived from an EMBL/GenBank/DDBJ whole genome shotgun (WGS) entry which is preliminary data.</text>
</comment>
<evidence type="ECO:0000313" key="2">
    <source>
        <dbReference type="EMBL" id="ORY31215.1"/>
    </source>
</evidence>
<evidence type="ECO:0000259" key="1">
    <source>
        <dbReference type="PROSITE" id="PS51725"/>
    </source>
</evidence>
<dbReference type="InParanoid" id="A0A1Y2BAV7"/>
<feature type="domain" description="ABM" evidence="1">
    <location>
        <begin position="3"/>
        <end position="82"/>
    </location>
</feature>
<dbReference type="AlphaFoldDB" id="A0A1Y2BAV7"/>
<accession>A0A1Y2BAV7</accession>
<evidence type="ECO:0000313" key="3">
    <source>
        <dbReference type="Proteomes" id="UP000193986"/>
    </source>
</evidence>
<dbReference type="InterPro" id="IPR011008">
    <property type="entry name" value="Dimeric_a/b-barrel"/>
</dbReference>
<dbReference type="Pfam" id="PF03992">
    <property type="entry name" value="ABM"/>
    <property type="match status" value="1"/>
</dbReference>
<name>A0A1Y2BAV7_9TREE</name>